<dbReference type="PATRIC" id="fig|1348662.3.peg.322"/>
<dbReference type="RefSeq" id="WP_020975638.1">
    <property type="nucleotide sequence ID" value="NC_022198.1"/>
</dbReference>
<evidence type="ECO:0000256" key="1">
    <source>
        <dbReference type="SAM" id="Phobius"/>
    </source>
</evidence>
<keyword evidence="1" id="KW-0812">Transmembrane</keyword>
<feature type="transmembrane region" description="Helical" evidence="1">
    <location>
        <begin position="52"/>
        <end position="72"/>
    </location>
</feature>
<dbReference type="HOGENOM" id="CLU_164604_0_0_11"/>
<evidence type="ECO:0000313" key="2">
    <source>
        <dbReference type="EMBL" id="AGU14500.1"/>
    </source>
</evidence>
<dbReference type="InterPro" id="IPR022062">
    <property type="entry name" value="DUF3618"/>
</dbReference>
<dbReference type="OrthoDB" id="5196933at2"/>
<dbReference type="AlphaFoldDB" id="U3GSS5"/>
<proteinExistence type="predicted"/>
<dbReference type="EMBL" id="CP006365">
    <property type="protein sequence ID" value="AGU14500.1"/>
    <property type="molecule type" value="Genomic_DNA"/>
</dbReference>
<dbReference type="eggNOG" id="ENOG502ZF7P">
    <property type="taxonomic scope" value="Bacteria"/>
</dbReference>
<dbReference type="Pfam" id="PF12277">
    <property type="entry name" value="DUF3618"/>
    <property type="match status" value="1"/>
</dbReference>
<evidence type="ECO:0008006" key="4">
    <source>
        <dbReference type="Google" id="ProtNLM"/>
    </source>
</evidence>
<evidence type="ECO:0000313" key="3">
    <source>
        <dbReference type="Proteomes" id="UP000016943"/>
    </source>
</evidence>
<keyword evidence="1" id="KW-1133">Transmembrane helix</keyword>
<dbReference type="Proteomes" id="UP000016943">
    <property type="component" value="Chromosome"/>
</dbReference>
<keyword evidence="3" id="KW-1185">Reference proteome</keyword>
<sequence length="92" mass="10246">MARDINDIQRDIERTRNQLASTLDQLAERGKPANLVEDAKTSAAEKLKDPKVQAIVAGVTAVVVAGIAFSISRSRKRNKELKAIKKYLEERK</sequence>
<gene>
    <name evidence="2" type="ORF">CARG_01635</name>
</gene>
<keyword evidence="1" id="KW-0472">Membrane</keyword>
<reference evidence="2 3" key="1">
    <citation type="journal article" date="2013" name="Genome Announc.">
        <title>Whole-Genome Sequence of the Clinical Strain Corynebacterium argentoratense DSM 44202, Isolated from a Human Throat Specimen.</title>
        <authorList>
            <person name="Bomholt C."/>
            <person name="Glaub A."/>
            <person name="Gravermann K."/>
            <person name="Albersmeier A."/>
            <person name="Brinkrolf K."/>
            <person name="Ruckert C."/>
            <person name="Tauch A."/>
        </authorList>
    </citation>
    <scope>NUCLEOTIDE SEQUENCE [LARGE SCALE GENOMIC DNA]</scope>
    <source>
        <strain evidence="2">DSM 44202</strain>
    </source>
</reference>
<protein>
    <recommendedName>
        <fullName evidence="4">DUF3618 domain-containing protein</fullName>
    </recommendedName>
</protein>
<dbReference type="STRING" id="1348662.CARG_01635"/>
<accession>U3GSS5</accession>
<name>U3GSS5_9CORY</name>
<dbReference type="GeneID" id="78249194"/>
<dbReference type="KEGG" id="caz:CARG_01635"/>
<organism evidence="2 3">
    <name type="scientific">Corynebacterium argentoratense DSM 44202</name>
    <dbReference type="NCBI Taxonomy" id="1348662"/>
    <lineage>
        <taxon>Bacteria</taxon>
        <taxon>Bacillati</taxon>
        <taxon>Actinomycetota</taxon>
        <taxon>Actinomycetes</taxon>
        <taxon>Mycobacteriales</taxon>
        <taxon>Corynebacteriaceae</taxon>
        <taxon>Corynebacterium</taxon>
    </lineage>
</organism>